<protein>
    <submittedName>
        <fullName evidence="1">Uncharacterized protein</fullName>
    </submittedName>
</protein>
<name>A0AB73TWW9_MYCCH</name>
<dbReference type="AlphaFoldDB" id="A0AB73TWW9"/>
<organism evidence="1 2">
    <name type="scientific">Mycobacteroides chelonae</name>
    <name type="common">Mycobacterium chelonae</name>
    <dbReference type="NCBI Taxonomy" id="1774"/>
    <lineage>
        <taxon>Bacteria</taxon>
        <taxon>Bacillati</taxon>
        <taxon>Actinomycetota</taxon>
        <taxon>Actinomycetes</taxon>
        <taxon>Mycobacteriales</taxon>
        <taxon>Mycobacteriaceae</taxon>
        <taxon>Mycobacteroides</taxon>
    </lineage>
</organism>
<dbReference type="EMBL" id="CP041150">
    <property type="protein sequence ID" value="QDF69119.1"/>
    <property type="molecule type" value="Genomic_DNA"/>
</dbReference>
<sequence length="71" mass="7682">MSTTAVRFTLTTLSTLTVALGVYVLPTTHPHAEAQALPACEYEDGNTDGMPCNWTDPGTGTVYRVSSENYR</sequence>
<evidence type="ECO:0000313" key="2">
    <source>
        <dbReference type="Proteomes" id="UP000317728"/>
    </source>
</evidence>
<evidence type="ECO:0000313" key="1">
    <source>
        <dbReference type="EMBL" id="QDF69119.1"/>
    </source>
</evidence>
<dbReference type="RefSeq" id="WP_078286392.1">
    <property type="nucleotide sequence ID" value="NZ_CP041150.1"/>
</dbReference>
<dbReference type="Proteomes" id="UP000317728">
    <property type="component" value="Chromosome"/>
</dbReference>
<accession>A0AB73TWW9</accession>
<gene>
    <name evidence="1" type="ORF">FJK96_02310</name>
</gene>
<proteinExistence type="predicted"/>
<reference evidence="1 2" key="1">
    <citation type="submission" date="2019-06" db="EMBL/GenBank/DDBJ databases">
        <title>Whole geneome sequnce of Mycobacteroides chelonae M77 isolated from bovine milk from Meghalaya, India.</title>
        <authorList>
            <person name="Vise E."/>
            <person name="Das S."/>
            <person name="Garg A."/>
            <person name="Ghatak S."/>
            <person name="Shakuntala I."/>
            <person name="Milton A.A.P."/>
            <person name="Karam A."/>
            <person name="Sanjukta R."/>
            <person name="Puro K."/>
            <person name="Sen A."/>
        </authorList>
    </citation>
    <scope>NUCLEOTIDE SEQUENCE [LARGE SCALE GENOMIC DNA]</scope>
    <source>
        <strain evidence="1 2">M77</strain>
    </source>
</reference>